<reference evidence="1 2" key="1">
    <citation type="submission" date="2009-01" db="EMBL/GenBank/DDBJ databases">
        <authorList>
            <person name="Fulton L."/>
            <person name="Clifton S."/>
            <person name="Chinwalla A.T."/>
            <person name="Mitreva M."/>
            <person name="Sodergren E."/>
            <person name="Weinstock G."/>
            <person name="Clifton S."/>
            <person name="Dooling D.J."/>
            <person name="Fulton B."/>
            <person name="Minx P."/>
            <person name="Pepin K.H."/>
            <person name="Johnson M."/>
            <person name="Bhonagiri V."/>
            <person name="Nash W.E."/>
            <person name="Mardis E.R."/>
            <person name="Wilson R.K."/>
        </authorList>
    </citation>
    <scope>NUCLEOTIDE SEQUENCE [LARGE SCALE GENOMIC DNA]</scope>
    <source>
        <strain evidence="1 2">ATCC 23834</strain>
    </source>
</reference>
<proteinExistence type="predicted"/>
<accession>C0DU33</accession>
<dbReference type="AlphaFoldDB" id="C0DU33"/>
<evidence type="ECO:0000313" key="2">
    <source>
        <dbReference type="Proteomes" id="UP000005837"/>
    </source>
</evidence>
<sequence>MIFSTRAAGQPFLHKNASRLVPAACELKFLANQTQNWKLRFD</sequence>
<dbReference type="Proteomes" id="UP000005837">
    <property type="component" value="Unassembled WGS sequence"/>
</dbReference>
<evidence type="ECO:0000313" key="1">
    <source>
        <dbReference type="EMBL" id="EEG24232.1"/>
    </source>
</evidence>
<organism evidence="1 2">
    <name type="scientific">Eikenella corrodens ATCC 23834</name>
    <dbReference type="NCBI Taxonomy" id="546274"/>
    <lineage>
        <taxon>Bacteria</taxon>
        <taxon>Pseudomonadati</taxon>
        <taxon>Pseudomonadota</taxon>
        <taxon>Betaproteobacteria</taxon>
        <taxon>Neisseriales</taxon>
        <taxon>Neisseriaceae</taxon>
        <taxon>Eikenella</taxon>
    </lineage>
</organism>
<dbReference type="EMBL" id="ACEA01000017">
    <property type="protein sequence ID" value="EEG24232.1"/>
    <property type="molecule type" value="Genomic_DNA"/>
</dbReference>
<dbReference type="HOGENOM" id="CLU_3250801_0_0_4"/>
<comment type="caution">
    <text evidence="1">The sequence shown here is derived from an EMBL/GenBank/DDBJ whole genome shotgun (WGS) entry which is preliminary data.</text>
</comment>
<protein>
    <submittedName>
        <fullName evidence="1">Uncharacterized protein</fullName>
    </submittedName>
</protein>
<gene>
    <name evidence="1" type="ORF">EIKCOROL_00865</name>
</gene>
<name>C0DU33_EIKCO</name>